<feature type="region of interest" description="Disordered" evidence="11">
    <location>
        <begin position="543"/>
        <end position="620"/>
    </location>
</feature>
<evidence type="ECO:0000313" key="14">
    <source>
        <dbReference type="Proteomes" id="UP000319671"/>
    </source>
</evidence>
<feature type="coiled-coil region" evidence="10">
    <location>
        <begin position="717"/>
        <end position="773"/>
    </location>
</feature>
<dbReference type="PANTHER" id="PTHR43077:SF10">
    <property type="entry name" value="TRANSPORT PERMEASE PROTEIN"/>
    <property type="match status" value="1"/>
</dbReference>
<evidence type="ECO:0000256" key="6">
    <source>
        <dbReference type="ARBA" id="ARBA00022989"/>
    </source>
</evidence>
<evidence type="ECO:0000256" key="12">
    <source>
        <dbReference type="SAM" id="Phobius"/>
    </source>
</evidence>
<dbReference type="NCBIfam" id="TIGR03929">
    <property type="entry name" value="T7_esaA_Nterm"/>
    <property type="match status" value="1"/>
</dbReference>
<sequence length="1121" mass="124561">MKKVERSVLLFLIFVLVLASGSTYLALNQASKSKNNKDDQKMTVALVNEDQGAKFNGDDYQFGNEFIKNIEKDDQQDWYVVSRGVAENGLERNVYNMMIVIPNDFTKKALSIDSKAPEQVVVNYKINASDNSNLKAKAEKTASSILGEFNRRIIDVYFASVIGNLHEAQDNIGALVKKEQLYTNVYNNSIHRPLAGYTSQFGAVQTDTKLSRDSFQGLQDILKEFESNLDQGVQSGNTYRSGFMDFTSLQAANLLVSKEFSEQIVDLDGKMNDGNVLQQLESLIAANKAINEQFHMKEDQSANILSEAAVLQAYLQNTKGKIENADTELAEKLASDMQVSIREQLKSEIINSSGGEHSVYLSNFFAKPDENAKSAIQKQIDQLPSLNPEELNSLPLKDLTITQLRNVMAFTNKYNREFGYSPTPNTGGIPFTTQVEQVQNSLMDVGVTLSDTVTLPENKKEGQELTLSIPEEFAVSQVLLTLPNGREMDYTKSFSKNKKVNLPKTEEGSFTVKVRVKLKESGTKMDVFQPITWNWTLDQQDVTDVDTPETPETSAQPPAATEQSTDKVETMNALAATEPADSMPQNDNQGKTDNSGSDVPGSENQGNTESQDDNNNKPNPIIKINIVNNLISHQVMSPLIPDNKSVLSNAASDTVSDYQKLLSLYNLYFGIGIDQFNRSDFIDQLNQSNLTDMATEDSLYYLLNKQDIVDVLANYVAEQTTEEMQQQTEQLKSEMDTYLALVNDANEHSVQMADMINQTMEEAEIQNTNLAQTLEDLSLWREASSKLQDEQSKMIVNGDEEQSAVISLDGQLKSLLEESLLLADQSKNNLNSADHVYQTFDAIDQQAKEIQASGINLVEQADDLSSSLTNKVLQDQNFAANFAGVLANSRTGERPNENLLSFLSNPVQTKSAGVIMAANDTFTPYFIVLICFIVALFTAYVLANNERKRLDNDSFAEELTLVKQNTPITIITASIGLVEGLVIGLLSGYLLGITEEKFILWIGMIVLIMASMLLAGTYLLRQLKMAGMFILLVILSLYLFLTEAIGLQFDQSSFAAKLREYSPLQYIETWLMRFGSGGADNTIIIFSLIAVTIISLVGHLFVIHRFVKNEEVIHEGISENL</sequence>
<dbReference type="InterPro" id="IPR051328">
    <property type="entry name" value="T7SS_ABC-Transporter"/>
</dbReference>
<comment type="similarity">
    <text evidence="2">Belongs to the EsaA family.</text>
</comment>
<feature type="transmembrane region" description="Helical" evidence="12">
    <location>
        <begin position="1027"/>
        <end position="1049"/>
    </location>
</feature>
<dbReference type="EMBL" id="VIVN01000017">
    <property type="protein sequence ID" value="TWD92485.1"/>
    <property type="molecule type" value="Genomic_DNA"/>
</dbReference>
<dbReference type="PANTHER" id="PTHR43077">
    <property type="entry name" value="TRANSPORT PERMEASE YVFS-RELATED"/>
    <property type="match status" value="1"/>
</dbReference>
<accession>A0A561CMK3</accession>
<proteinExistence type="inferred from homology"/>
<feature type="transmembrane region" description="Helical" evidence="12">
    <location>
        <begin position="998"/>
        <end position="1020"/>
    </location>
</feature>
<evidence type="ECO:0000256" key="3">
    <source>
        <dbReference type="ARBA" id="ARBA00020819"/>
    </source>
</evidence>
<dbReference type="RefSeq" id="WP_144567769.1">
    <property type="nucleotide sequence ID" value="NZ_VIVN01000017.1"/>
</dbReference>
<evidence type="ECO:0000256" key="8">
    <source>
        <dbReference type="ARBA" id="ARBA00023136"/>
    </source>
</evidence>
<keyword evidence="4" id="KW-1003">Cell membrane</keyword>
<comment type="subunit">
    <text evidence="9">Homodimer. Interacts with EssB.</text>
</comment>
<evidence type="ECO:0000256" key="11">
    <source>
        <dbReference type="SAM" id="MobiDB-lite"/>
    </source>
</evidence>
<feature type="transmembrane region" description="Helical" evidence="12">
    <location>
        <begin position="922"/>
        <end position="943"/>
    </location>
</feature>
<keyword evidence="8 12" id="KW-0472">Membrane</keyword>
<evidence type="ECO:0000256" key="2">
    <source>
        <dbReference type="ARBA" id="ARBA00008338"/>
    </source>
</evidence>
<evidence type="ECO:0000256" key="10">
    <source>
        <dbReference type="SAM" id="Coils"/>
    </source>
</evidence>
<dbReference type="InterPro" id="IPR023838">
    <property type="entry name" value="T7SS_EsaA"/>
</dbReference>
<reference evidence="13 14" key="1">
    <citation type="submission" date="2019-06" db="EMBL/GenBank/DDBJ databases">
        <title>Sorghum-associated microbial communities from plants grown in Nebraska, USA.</title>
        <authorList>
            <person name="Schachtman D."/>
        </authorList>
    </citation>
    <scope>NUCLEOTIDE SEQUENCE [LARGE SCALE GENOMIC DNA]</scope>
    <source>
        <strain evidence="13 14">2482</strain>
    </source>
</reference>
<keyword evidence="10" id="KW-0175">Coiled coil</keyword>
<dbReference type="AlphaFoldDB" id="A0A561CMK3"/>
<gene>
    <name evidence="13" type="ORF">FB550_11738</name>
</gene>
<feature type="transmembrane region" description="Helical" evidence="12">
    <location>
        <begin position="1083"/>
        <end position="1103"/>
    </location>
</feature>
<protein>
    <recommendedName>
        <fullName evidence="3">Type VII secretion system accessory factor EsaA</fullName>
    </recommendedName>
</protein>
<feature type="transmembrane region" description="Helical" evidence="12">
    <location>
        <begin position="968"/>
        <end position="992"/>
    </location>
</feature>
<evidence type="ECO:0000256" key="7">
    <source>
        <dbReference type="ARBA" id="ARBA00023026"/>
    </source>
</evidence>
<comment type="subcellular location">
    <subcellularLocation>
        <location evidence="1">Cell membrane</location>
        <topology evidence="1">Multi-pass membrane protein</topology>
    </subcellularLocation>
</comment>
<organism evidence="13 14">
    <name type="scientific">Neobacillus bataviensis</name>
    <dbReference type="NCBI Taxonomy" id="220685"/>
    <lineage>
        <taxon>Bacteria</taxon>
        <taxon>Bacillati</taxon>
        <taxon>Bacillota</taxon>
        <taxon>Bacilli</taxon>
        <taxon>Bacillales</taxon>
        <taxon>Bacillaceae</taxon>
        <taxon>Neobacillus</taxon>
    </lineage>
</organism>
<dbReference type="Proteomes" id="UP000319671">
    <property type="component" value="Unassembled WGS sequence"/>
</dbReference>
<keyword evidence="14" id="KW-1185">Reference proteome</keyword>
<evidence type="ECO:0000256" key="1">
    <source>
        <dbReference type="ARBA" id="ARBA00004651"/>
    </source>
</evidence>
<dbReference type="Gene3D" id="3.40.1710.10">
    <property type="entry name" value="abc type-2 transporter like domain"/>
    <property type="match status" value="1"/>
</dbReference>
<evidence type="ECO:0000256" key="9">
    <source>
        <dbReference type="ARBA" id="ARBA00046722"/>
    </source>
</evidence>
<keyword evidence="5 12" id="KW-0812">Transmembrane</keyword>
<name>A0A561CMK3_9BACI</name>
<keyword evidence="6 12" id="KW-1133">Transmembrane helix</keyword>
<keyword evidence="7" id="KW-0843">Virulence</keyword>
<comment type="caution">
    <text evidence="13">The sequence shown here is derived from an EMBL/GenBank/DDBJ whole genome shotgun (WGS) entry which is preliminary data.</text>
</comment>
<dbReference type="GO" id="GO:0005886">
    <property type="term" value="C:plasma membrane"/>
    <property type="evidence" value="ECO:0007669"/>
    <property type="project" value="UniProtKB-SubCell"/>
</dbReference>
<feature type="compositionally biased region" description="Polar residues" evidence="11">
    <location>
        <begin position="583"/>
        <end position="609"/>
    </location>
</feature>
<evidence type="ECO:0000256" key="5">
    <source>
        <dbReference type="ARBA" id="ARBA00022692"/>
    </source>
</evidence>
<evidence type="ECO:0000313" key="13">
    <source>
        <dbReference type="EMBL" id="TWD92485.1"/>
    </source>
</evidence>
<evidence type="ECO:0000256" key="4">
    <source>
        <dbReference type="ARBA" id="ARBA00022475"/>
    </source>
</evidence>